<dbReference type="GO" id="GO:0046872">
    <property type="term" value="F:metal ion binding"/>
    <property type="evidence" value="ECO:0007669"/>
    <property type="project" value="InterPro"/>
</dbReference>
<evidence type="ECO:0000313" key="2">
    <source>
        <dbReference type="Proteomes" id="UP000474024"/>
    </source>
</evidence>
<reference evidence="1 2" key="1">
    <citation type="submission" date="2019-08" db="EMBL/GenBank/DDBJ databases">
        <title>In-depth cultivation of the pig gut microbiome towards novel bacterial diversity and tailored functional studies.</title>
        <authorList>
            <person name="Wylensek D."/>
            <person name="Hitch T.C.A."/>
            <person name="Clavel T."/>
        </authorList>
    </citation>
    <scope>NUCLEOTIDE SEQUENCE [LARGE SCALE GENOMIC DNA]</scope>
    <source>
        <strain evidence="1 2">MUC/MUC-530-WT-4D</strain>
    </source>
</reference>
<dbReference type="AlphaFoldDB" id="A0A6L5YSY1"/>
<proteinExistence type="predicted"/>
<dbReference type="EMBL" id="VUNI01000009">
    <property type="protein sequence ID" value="MST74791.1"/>
    <property type="molecule type" value="Genomic_DNA"/>
</dbReference>
<dbReference type="Proteomes" id="UP000474024">
    <property type="component" value="Unassembled WGS sequence"/>
</dbReference>
<dbReference type="InterPro" id="IPR038390">
    <property type="entry name" value="Metal_Tscrpt_repr_sf"/>
</dbReference>
<dbReference type="RefSeq" id="WP_154429760.1">
    <property type="nucleotide sequence ID" value="NZ_VUNI01000009.1"/>
</dbReference>
<dbReference type="CDD" id="cd10156">
    <property type="entry name" value="FpFrmR-Cterm-like_DUF156"/>
    <property type="match status" value="1"/>
</dbReference>
<dbReference type="Pfam" id="PF02583">
    <property type="entry name" value="Trns_repr_metal"/>
    <property type="match status" value="1"/>
</dbReference>
<dbReference type="Gene3D" id="1.20.58.1000">
    <property type="entry name" value="Metal-sensitive repressor, helix protomer"/>
    <property type="match status" value="1"/>
</dbReference>
<dbReference type="PANTHER" id="PTHR33677">
    <property type="entry name" value="TRANSCRIPTIONAL REPRESSOR FRMR-RELATED"/>
    <property type="match status" value="1"/>
</dbReference>
<gene>
    <name evidence="1" type="ORF">FYJ75_07015</name>
</gene>
<accession>A0A6L5YSY1</accession>
<keyword evidence="2" id="KW-1185">Reference proteome</keyword>
<comment type="caution">
    <text evidence="1">The sequence shown here is derived from an EMBL/GenBank/DDBJ whole genome shotgun (WGS) entry which is preliminary data.</text>
</comment>
<dbReference type="GO" id="GO:0003677">
    <property type="term" value="F:DNA binding"/>
    <property type="evidence" value="ECO:0007669"/>
    <property type="project" value="InterPro"/>
</dbReference>
<name>A0A6L5YSY1_9FIRM</name>
<sequence length="106" mass="11983">MGDNQEEKKCCCCQDKTKHRSEKEYKDLINRLSRIEGQVRGVKGMVENDAYCPDILMQVSAITAALNSFNKVLLANHIRTCVVDDLHAGKDEVVDELVTTLQKLMK</sequence>
<protein>
    <submittedName>
        <fullName evidence="1">Metal-sensing transcriptional repressor</fullName>
    </submittedName>
</protein>
<dbReference type="GO" id="GO:0045892">
    <property type="term" value="P:negative regulation of DNA-templated transcription"/>
    <property type="evidence" value="ECO:0007669"/>
    <property type="project" value="UniProtKB-ARBA"/>
</dbReference>
<dbReference type="PANTHER" id="PTHR33677:SF3">
    <property type="entry name" value="COPPER-SENSING TRANSCRIPTIONAL REPRESSOR RICR"/>
    <property type="match status" value="1"/>
</dbReference>
<evidence type="ECO:0000313" key="1">
    <source>
        <dbReference type="EMBL" id="MST74791.1"/>
    </source>
</evidence>
<organism evidence="1 2">
    <name type="scientific">Roseburia porci</name>
    <dbReference type="NCBI Taxonomy" id="2605790"/>
    <lineage>
        <taxon>Bacteria</taxon>
        <taxon>Bacillati</taxon>
        <taxon>Bacillota</taxon>
        <taxon>Clostridia</taxon>
        <taxon>Lachnospirales</taxon>
        <taxon>Lachnospiraceae</taxon>
        <taxon>Roseburia</taxon>
    </lineage>
</organism>
<dbReference type="InterPro" id="IPR003735">
    <property type="entry name" value="Metal_Tscrpt_repr"/>
</dbReference>